<name>A0A0V0GT71_SOLCH</name>
<organism evidence="1">
    <name type="scientific">Solanum chacoense</name>
    <name type="common">Chaco potato</name>
    <dbReference type="NCBI Taxonomy" id="4108"/>
    <lineage>
        <taxon>Eukaryota</taxon>
        <taxon>Viridiplantae</taxon>
        <taxon>Streptophyta</taxon>
        <taxon>Embryophyta</taxon>
        <taxon>Tracheophyta</taxon>
        <taxon>Spermatophyta</taxon>
        <taxon>Magnoliopsida</taxon>
        <taxon>eudicotyledons</taxon>
        <taxon>Gunneridae</taxon>
        <taxon>Pentapetalae</taxon>
        <taxon>asterids</taxon>
        <taxon>lamiids</taxon>
        <taxon>Solanales</taxon>
        <taxon>Solanaceae</taxon>
        <taxon>Solanoideae</taxon>
        <taxon>Solaneae</taxon>
        <taxon>Solanum</taxon>
    </lineage>
</organism>
<dbReference type="EMBL" id="GEDG01032347">
    <property type="protein sequence ID" value="JAP10855.1"/>
    <property type="molecule type" value="Transcribed_RNA"/>
</dbReference>
<feature type="non-terminal residue" evidence="1">
    <location>
        <position position="1"/>
    </location>
</feature>
<protein>
    <submittedName>
        <fullName evidence="1">Putative ovule protein</fullName>
    </submittedName>
</protein>
<accession>A0A0V0GT71</accession>
<sequence length="67" mass="7788">VLKVVFLHSSDIQPLLNIALNSLVTHPTLISPTHIQTSIGYHLEHKLFQFSYFSWHLPLCWPNFMCI</sequence>
<evidence type="ECO:0000313" key="1">
    <source>
        <dbReference type="EMBL" id="JAP10855.1"/>
    </source>
</evidence>
<dbReference type="AlphaFoldDB" id="A0A0V0GT71"/>
<proteinExistence type="predicted"/>
<reference evidence="1" key="1">
    <citation type="submission" date="2015-12" db="EMBL/GenBank/DDBJ databases">
        <title>Gene expression during late stages of embryo sac development: a critical building block for successful pollen-pistil interactions.</title>
        <authorList>
            <person name="Liu Y."/>
            <person name="Joly V."/>
            <person name="Sabar M."/>
            <person name="Matton D.P."/>
        </authorList>
    </citation>
    <scope>NUCLEOTIDE SEQUENCE</scope>
</reference>